<evidence type="ECO:0000313" key="2">
    <source>
        <dbReference type="EMBL" id="KAK0421618.1"/>
    </source>
</evidence>
<keyword evidence="3" id="KW-1185">Reference proteome</keyword>
<proteinExistence type="predicted"/>
<gene>
    <name evidence="2" type="ORF">EV421DRAFT_1747052</name>
</gene>
<feature type="compositionally biased region" description="Low complexity" evidence="1">
    <location>
        <begin position="171"/>
        <end position="184"/>
    </location>
</feature>
<feature type="region of interest" description="Disordered" evidence="1">
    <location>
        <begin position="167"/>
        <end position="205"/>
    </location>
</feature>
<sequence>MKTHLKEFFRSKSETHRYLLSTAINTIMLAYDGHHFGQLPCLSGDDRIIVIPNDPLVIESKQIKRDLPNAKRKPDNIFIQLSHLRDTREDFNYESWVHSESKKWKQARKRADEKTSWRDVHCSLELKAPRRVIECVGRLFNLPIVLTLYLAASSTPVLLQFNDPKCESDRSQASGSSTGAASSRSCEKKRSRVGSEYASKTTSSQKRRKTLDLDESFTAETHIVLLLEGDNMLSLRWYDSEGCIMTQPINIIPLFVVLVIILDAAMWGLPDIQTDHTSSPTKQKERVTNSWDAEHSGLMQRSLTLHNAVRLSNNALRFALSIHL</sequence>
<organism evidence="2 3">
    <name type="scientific">Armillaria borealis</name>
    <dbReference type="NCBI Taxonomy" id="47425"/>
    <lineage>
        <taxon>Eukaryota</taxon>
        <taxon>Fungi</taxon>
        <taxon>Dikarya</taxon>
        <taxon>Basidiomycota</taxon>
        <taxon>Agaricomycotina</taxon>
        <taxon>Agaricomycetes</taxon>
        <taxon>Agaricomycetidae</taxon>
        <taxon>Agaricales</taxon>
        <taxon>Marasmiineae</taxon>
        <taxon>Physalacriaceae</taxon>
        <taxon>Armillaria</taxon>
    </lineage>
</organism>
<comment type="caution">
    <text evidence="2">The sequence shown here is derived from an EMBL/GenBank/DDBJ whole genome shotgun (WGS) entry which is preliminary data.</text>
</comment>
<reference evidence="2" key="1">
    <citation type="submission" date="2023-06" db="EMBL/GenBank/DDBJ databases">
        <authorList>
            <consortium name="Lawrence Berkeley National Laboratory"/>
            <person name="Ahrendt S."/>
            <person name="Sahu N."/>
            <person name="Indic B."/>
            <person name="Wong-Bajracharya J."/>
            <person name="Merenyi Z."/>
            <person name="Ke H.-M."/>
            <person name="Monk M."/>
            <person name="Kocsube S."/>
            <person name="Drula E."/>
            <person name="Lipzen A."/>
            <person name="Balint B."/>
            <person name="Henrissat B."/>
            <person name="Andreopoulos B."/>
            <person name="Martin F.M."/>
            <person name="Harder C.B."/>
            <person name="Rigling D."/>
            <person name="Ford K.L."/>
            <person name="Foster G.D."/>
            <person name="Pangilinan J."/>
            <person name="Papanicolaou A."/>
            <person name="Barry K."/>
            <person name="LaButti K."/>
            <person name="Viragh M."/>
            <person name="Koriabine M."/>
            <person name="Yan M."/>
            <person name="Riley R."/>
            <person name="Champramary S."/>
            <person name="Plett K.L."/>
            <person name="Tsai I.J."/>
            <person name="Slot J."/>
            <person name="Sipos G."/>
            <person name="Plett J."/>
            <person name="Nagy L.G."/>
            <person name="Grigoriev I.V."/>
        </authorList>
    </citation>
    <scope>NUCLEOTIDE SEQUENCE</scope>
    <source>
        <strain evidence="2">FPL87.14</strain>
    </source>
</reference>
<dbReference type="Proteomes" id="UP001175226">
    <property type="component" value="Unassembled WGS sequence"/>
</dbReference>
<dbReference type="EMBL" id="JAUEPT010000420">
    <property type="protein sequence ID" value="KAK0421618.1"/>
    <property type="molecule type" value="Genomic_DNA"/>
</dbReference>
<evidence type="ECO:0000256" key="1">
    <source>
        <dbReference type="SAM" id="MobiDB-lite"/>
    </source>
</evidence>
<dbReference type="AlphaFoldDB" id="A0AA39IE99"/>
<protein>
    <recommendedName>
        <fullName evidence="4">Fungal-type protein kinase domain-containing protein</fullName>
    </recommendedName>
</protein>
<name>A0AA39IE99_9AGAR</name>
<evidence type="ECO:0000313" key="3">
    <source>
        <dbReference type="Proteomes" id="UP001175226"/>
    </source>
</evidence>
<accession>A0AA39IE99</accession>
<evidence type="ECO:0008006" key="4">
    <source>
        <dbReference type="Google" id="ProtNLM"/>
    </source>
</evidence>